<protein>
    <submittedName>
        <fullName evidence="1">Glycosyl transferase</fullName>
    </submittedName>
</protein>
<evidence type="ECO:0000313" key="2">
    <source>
        <dbReference type="Proteomes" id="UP000294823"/>
    </source>
</evidence>
<organism evidence="1 2">
    <name type="scientific">Halomonas marinisediminis</name>
    <dbReference type="NCBI Taxonomy" id="2546095"/>
    <lineage>
        <taxon>Bacteria</taxon>
        <taxon>Pseudomonadati</taxon>
        <taxon>Pseudomonadota</taxon>
        <taxon>Gammaproteobacteria</taxon>
        <taxon>Oceanospirillales</taxon>
        <taxon>Halomonadaceae</taxon>
        <taxon>Halomonas</taxon>
    </lineage>
</organism>
<keyword evidence="1" id="KW-0808">Transferase</keyword>
<evidence type="ECO:0000313" key="1">
    <source>
        <dbReference type="EMBL" id="TDA72100.1"/>
    </source>
</evidence>
<feature type="non-terminal residue" evidence="1">
    <location>
        <position position="1"/>
    </location>
</feature>
<dbReference type="GO" id="GO:0016740">
    <property type="term" value="F:transferase activity"/>
    <property type="evidence" value="ECO:0007669"/>
    <property type="project" value="UniProtKB-KW"/>
</dbReference>
<dbReference type="EMBL" id="SLTR01000780">
    <property type="protein sequence ID" value="TDA72100.1"/>
    <property type="molecule type" value="Genomic_DNA"/>
</dbReference>
<reference evidence="1 2" key="1">
    <citation type="submission" date="2019-03" db="EMBL/GenBank/DDBJ databases">
        <title>Halomonas marinisediminis sp. nov., a moderately halophilic bacterium isolated from the Bohai Gulf.</title>
        <authorList>
            <person name="Ji X."/>
        </authorList>
    </citation>
    <scope>NUCLEOTIDE SEQUENCE [LARGE SCALE GENOMIC DNA]</scope>
    <source>
        <strain evidence="1 2">204</strain>
    </source>
</reference>
<proteinExistence type="predicted"/>
<comment type="caution">
    <text evidence="1">The sequence shown here is derived from an EMBL/GenBank/DDBJ whole genome shotgun (WGS) entry which is preliminary data.</text>
</comment>
<sequence length="76" mass="8602">SPEDVILARNQAKPLHKLGQTSVYRMPVGALASLQPIFAADPQGIADKYRFEQHFVTKNAPNGVKFWPRAWVSHFR</sequence>
<keyword evidence="2" id="KW-1185">Reference proteome</keyword>
<accession>A0ABY2D240</accession>
<dbReference type="Proteomes" id="UP000294823">
    <property type="component" value="Unassembled WGS sequence"/>
</dbReference>
<feature type="non-terminal residue" evidence="1">
    <location>
        <position position="76"/>
    </location>
</feature>
<gene>
    <name evidence="1" type="ORF">E0702_18500</name>
</gene>
<name>A0ABY2D240_9GAMM</name>